<name>A0A1Y1QFS1_9GAMM</name>
<dbReference type="Proteomes" id="UP000192491">
    <property type="component" value="Unassembled WGS sequence"/>
</dbReference>
<evidence type="ECO:0000313" key="3">
    <source>
        <dbReference type="Proteomes" id="UP000192491"/>
    </source>
</evidence>
<comment type="caution">
    <text evidence="2">The sequence shown here is derived from an EMBL/GenBank/DDBJ whole genome shotgun (WGS) entry which is preliminary data.</text>
</comment>
<protein>
    <recommendedName>
        <fullName evidence="1">Bacteriophage T5 Orf172 DNA-binding domain-containing protein</fullName>
    </recommendedName>
</protein>
<sequence>MADNTSQIVYVLTNPAMPGLVKIGKTTQLEVSERMKQLYSTGVPVPFD</sequence>
<dbReference type="AlphaFoldDB" id="A0A1Y1QFS1"/>
<feature type="domain" description="Bacteriophage T5 Orf172 DNA-binding" evidence="1">
    <location>
        <begin position="8"/>
        <end position="47"/>
    </location>
</feature>
<dbReference type="InterPro" id="IPR018306">
    <property type="entry name" value="Phage_T5_Orf172_DNA-bd"/>
</dbReference>
<dbReference type="EMBL" id="MTEJ01000336">
    <property type="protein sequence ID" value="OQX04468.1"/>
    <property type="molecule type" value="Genomic_DNA"/>
</dbReference>
<feature type="non-terminal residue" evidence="2">
    <location>
        <position position="48"/>
    </location>
</feature>
<gene>
    <name evidence="2" type="ORF">BWK73_36135</name>
</gene>
<proteinExistence type="predicted"/>
<evidence type="ECO:0000313" key="2">
    <source>
        <dbReference type="EMBL" id="OQX04468.1"/>
    </source>
</evidence>
<reference evidence="2 3" key="1">
    <citation type="submission" date="2017-01" db="EMBL/GenBank/DDBJ databases">
        <title>Novel large sulfur bacteria in the metagenomes of groundwater-fed chemosynthetic microbial mats in the Lake Huron basin.</title>
        <authorList>
            <person name="Sharrar A.M."/>
            <person name="Flood B.E."/>
            <person name="Bailey J.V."/>
            <person name="Jones D.S."/>
            <person name="Biddanda B."/>
            <person name="Ruberg S.A."/>
            <person name="Marcus D.N."/>
            <person name="Dick G.J."/>
        </authorList>
    </citation>
    <scope>NUCLEOTIDE SEQUENCE [LARGE SCALE GENOMIC DNA]</scope>
    <source>
        <strain evidence="2">A8</strain>
    </source>
</reference>
<dbReference type="Pfam" id="PF10544">
    <property type="entry name" value="T5orf172"/>
    <property type="match status" value="1"/>
</dbReference>
<evidence type="ECO:0000259" key="1">
    <source>
        <dbReference type="Pfam" id="PF10544"/>
    </source>
</evidence>
<accession>A0A1Y1QFS1</accession>
<organism evidence="2 3">
    <name type="scientific">Thiothrix lacustris</name>
    <dbReference type="NCBI Taxonomy" id="525917"/>
    <lineage>
        <taxon>Bacteria</taxon>
        <taxon>Pseudomonadati</taxon>
        <taxon>Pseudomonadota</taxon>
        <taxon>Gammaproteobacteria</taxon>
        <taxon>Thiotrichales</taxon>
        <taxon>Thiotrichaceae</taxon>
        <taxon>Thiothrix</taxon>
    </lineage>
</organism>